<protein>
    <submittedName>
        <fullName evidence="2">Uncharacterized protein</fullName>
    </submittedName>
</protein>
<name>A0A9P3LAE4_9APHY</name>
<evidence type="ECO:0000256" key="1">
    <source>
        <dbReference type="SAM" id="MobiDB-lite"/>
    </source>
</evidence>
<evidence type="ECO:0000313" key="3">
    <source>
        <dbReference type="Proteomes" id="UP000703269"/>
    </source>
</evidence>
<reference evidence="2 3" key="1">
    <citation type="submission" date="2021-08" db="EMBL/GenBank/DDBJ databases">
        <title>Draft Genome Sequence of Phanerochaete sordida strain YK-624.</title>
        <authorList>
            <person name="Mori T."/>
            <person name="Dohra H."/>
            <person name="Suzuki T."/>
            <person name="Kawagishi H."/>
            <person name="Hirai H."/>
        </authorList>
    </citation>
    <scope>NUCLEOTIDE SEQUENCE [LARGE SCALE GENOMIC DNA]</scope>
    <source>
        <strain evidence="2 3">YK-624</strain>
    </source>
</reference>
<keyword evidence="3" id="KW-1185">Reference proteome</keyword>
<accession>A0A9P3LAE4</accession>
<comment type="caution">
    <text evidence="2">The sequence shown here is derived from an EMBL/GenBank/DDBJ whole genome shotgun (WGS) entry which is preliminary data.</text>
</comment>
<dbReference type="Proteomes" id="UP000703269">
    <property type="component" value="Unassembled WGS sequence"/>
</dbReference>
<dbReference type="AlphaFoldDB" id="A0A9P3LAE4"/>
<dbReference type="EMBL" id="BPQB01000004">
    <property type="protein sequence ID" value="GJE86697.1"/>
    <property type="molecule type" value="Genomic_DNA"/>
</dbReference>
<gene>
    <name evidence="2" type="ORF">PsYK624_027780</name>
</gene>
<evidence type="ECO:0000313" key="2">
    <source>
        <dbReference type="EMBL" id="GJE86697.1"/>
    </source>
</evidence>
<proteinExistence type="predicted"/>
<sequence>MARSGAVRRPLPPCAPHADTPQTPYSLRTRTRARPQPKEKPAPHTPRRTRRLLPPRTPQSAGPSPGHYHPYNASYDALYEQVFGPADLDFDDLTDVPDDATVRGDVDDASECGTVEGSVDGAESVATEGAPRFSELHNEPVDKLFFMNMFLKTQHEDAPSVWQFCSAQEETTNYQTADAAPMSTPMSSGSGSSTFVPSSPAYDPIPMDGEFCKPVHLFTFPTGGPQPPAFVSAMAHSVPSEYDYPETISGDSDITMRTCQTDTVMEDASDASDARSDVTMRSAGSFRLSDLDSDDSGSDAGSECSTRTIISEYAIPPRRSTRIRKPVIR</sequence>
<feature type="region of interest" description="Disordered" evidence="1">
    <location>
        <begin position="1"/>
        <end position="71"/>
    </location>
</feature>
<organism evidence="2 3">
    <name type="scientific">Phanerochaete sordida</name>
    <dbReference type="NCBI Taxonomy" id="48140"/>
    <lineage>
        <taxon>Eukaryota</taxon>
        <taxon>Fungi</taxon>
        <taxon>Dikarya</taxon>
        <taxon>Basidiomycota</taxon>
        <taxon>Agaricomycotina</taxon>
        <taxon>Agaricomycetes</taxon>
        <taxon>Polyporales</taxon>
        <taxon>Phanerochaetaceae</taxon>
        <taxon>Phanerochaete</taxon>
    </lineage>
</organism>